<evidence type="ECO:0000313" key="1">
    <source>
        <dbReference type="EMBL" id="KKN44960.1"/>
    </source>
</evidence>
<dbReference type="EMBL" id="LAZR01001418">
    <property type="protein sequence ID" value="KKN44960.1"/>
    <property type="molecule type" value="Genomic_DNA"/>
</dbReference>
<reference evidence="1" key="1">
    <citation type="journal article" date="2015" name="Nature">
        <title>Complex archaea that bridge the gap between prokaryotes and eukaryotes.</title>
        <authorList>
            <person name="Spang A."/>
            <person name="Saw J.H."/>
            <person name="Jorgensen S.L."/>
            <person name="Zaremba-Niedzwiedzka K."/>
            <person name="Martijn J."/>
            <person name="Lind A.E."/>
            <person name="van Eijk R."/>
            <person name="Schleper C."/>
            <person name="Guy L."/>
            <person name="Ettema T.J."/>
        </authorList>
    </citation>
    <scope>NUCLEOTIDE SEQUENCE</scope>
</reference>
<sequence>MKKEEFIKLMQGALFIFDGVKDAELLLRREYSYNDIQKAKKIKKFVEELENGKI</sequence>
<organism evidence="1">
    <name type="scientific">marine sediment metagenome</name>
    <dbReference type="NCBI Taxonomy" id="412755"/>
    <lineage>
        <taxon>unclassified sequences</taxon>
        <taxon>metagenomes</taxon>
        <taxon>ecological metagenomes</taxon>
    </lineage>
</organism>
<gene>
    <name evidence="1" type="ORF">LCGC14_0687810</name>
</gene>
<proteinExistence type="predicted"/>
<comment type="caution">
    <text evidence="1">The sequence shown here is derived from an EMBL/GenBank/DDBJ whole genome shotgun (WGS) entry which is preliminary data.</text>
</comment>
<dbReference type="AlphaFoldDB" id="A0A0F9QLB6"/>
<protein>
    <submittedName>
        <fullName evidence="1">Uncharacterized protein</fullName>
    </submittedName>
</protein>
<accession>A0A0F9QLB6</accession>
<name>A0A0F9QLB6_9ZZZZ</name>